<evidence type="ECO:0000313" key="3">
    <source>
        <dbReference type="Proteomes" id="UP000076796"/>
    </source>
</evidence>
<name>A0A163GNN8_9BACL</name>
<feature type="transmembrane region" description="Helical" evidence="1">
    <location>
        <begin position="6"/>
        <end position="27"/>
    </location>
</feature>
<dbReference type="SUPFAM" id="SSF52540">
    <property type="entry name" value="P-loop containing nucleoside triphosphate hydrolases"/>
    <property type="match status" value="1"/>
</dbReference>
<keyword evidence="1" id="KW-0812">Transmembrane</keyword>
<gene>
    <name evidence="2" type="ORF">AWU65_03510</name>
</gene>
<accession>A0A163GNN8</accession>
<dbReference type="Proteomes" id="UP000076796">
    <property type="component" value="Unassembled WGS sequence"/>
</dbReference>
<keyword evidence="1" id="KW-0472">Membrane</keyword>
<dbReference type="RefSeq" id="WP_063477567.1">
    <property type="nucleotide sequence ID" value="NZ_JBCMWP010000019.1"/>
</dbReference>
<organism evidence="2 3">
    <name type="scientific">Paenibacillus glucanolyticus</name>
    <dbReference type="NCBI Taxonomy" id="59843"/>
    <lineage>
        <taxon>Bacteria</taxon>
        <taxon>Bacillati</taxon>
        <taxon>Bacillota</taxon>
        <taxon>Bacilli</taxon>
        <taxon>Bacillales</taxon>
        <taxon>Paenibacillaceae</taxon>
        <taxon>Paenibacillus</taxon>
    </lineage>
</organism>
<dbReference type="Gene3D" id="3.40.50.300">
    <property type="entry name" value="P-loop containing nucleotide triphosphate hydrolases"/>
    <property type="match status" value="1"/>
</dbReference>
<dbReference type="EMBL" id="LWMH01000001">
    <property type="protein sequence ID" value="KZS45062.1"/>
    <property type="molecule type" value="Genomic_DNA"/>
</dbReference>
<evidence type="ECO:0000256" key="1">
    <source>
        <dbReference type="SAM" id="Phobius"/>
    </source>
</evidence>
<dbReference type="OrthoDB" id="1981678at2"/>
<sequence>MISVYLINTSLIVVMILIAAILFYFKLTDRKFVAPRKEEGDAKFSLEKIREYIKETLHELAKSDLMDLNLTEEEFIRLKRKRVELKRALKGCVYGDINDKTYVKTFLFDLLYKTYGFNDNNINLVIPFDDRKSLTIQDKFEILLYQYKKKFGFDALTKLIENHNLDHLKNVIEEGKTPSYIITSEEIEYVFQKEFKGINFEDKLNIVVQRVYQELKGFGPTDEIRDMNIDGVSGGVSGLPTSFMHLVGEYDHYIQQMKSEDVPYAHDSVWIFFKGKSIHLSFLTFGSEHELKRVCQNIYKYNNPGQLSESNGYMVNEMKDGSRVVVLRPKLAETWAFFVRKFDVPNASLDQLIKEENADLPIGLIKYLVKGARITAITGAQGTGKTTLIMAMVRFIYAWHTIRVQEMAFELHLRKIYKERNILSLRETDQISGQEALDIQKKTDGSVNILGEVATDPVAAWMIQMSQVASLFTLFSHHAKTFQALIMSLRNSLMKTGMFHDETIAEEQVVNVLNFDIHLKKDFDGRRYIERITECIPTELAPLPDNYKKVIGLENKFEKFFDTQREYYERVTAPKLYEPRNIIEFREGRYVPVNKISERNRIEMIDHMSPEDTEGFKSFLEEHWGEVS</sequence>
<proteinExistence type="predicted"/>
<protein>
    <submittedName>
        <fullName evidence="2">Pilus assembly protein CpaF</fullName>
    </submittedName>
</protein>
<reference evidence="2" key="1">
    <citation type="journal article" date="2016" name="Genome Announc.">
        <title>Draft genomes of two strains of Paenibacillus glucanolyticus with capability to degrade lignocellulose.</title>
        <authorList>
            <person name="Mathews S.L."/>
            <person name="Pawlak J."/>
            <person name="Grunden A.M."/>
        </authorList>
    </citation>
    <scope>NUCLEOTIDE SEQUENCE [LARGE SCALE GENOMIC DNA]</scope>
    <source>
        <strain evidence="2">SLM1</strain>
    </source>
</reference>
<keyword evidence="1" id="KW-1133">Transmembrane helix</keyword>
<dbReference type="AlphaFoldDB" id="A0A163GNN8"/>
<keyword evidence="3" id="KW-1185">Reference proteome</keyword>
<dbReference type="InterPro" id="IPR027417">
    <property type="entry name" value="P-loop_NTPase"/>
</dbReference>
<evidence type="ECO:0000313" key="2">
    <source>
        <dbReference type="EMBL" id="KZS45062.1"/>
    </source>
</evidence>
<comment type="caution">
    <text evidence="2">The sequence shown here is derived from an EMBL/GenBank/DDBJ whole genome shotgun (WGS) entry which is preliminary data.</text>
</comment>